<evidence type="ECO:0000256" key="1">
    <source>
        <dbReference type="ARBA" id="ARBA00022553"/>
    </source>
</evidence>
<keyword evidence="2" id="KW-0902">Two-component regulatory system</keyword>
<keyword evidence="1 3" id="KW-0597">Phosphoprotein</keyword>
<dbReference type="CDD" id="cd17546">
    <property type="entry name" value="REC_hyHK_CKI1_RcsC-like"/>
    <property type="match status" value="1"/>
</dbReference>
<gene>
    <name evidence="5" type="ORF">ABWT76_001138</name>
</gene>
<dbReference type="RefSeq" id="WP_054465863.1">
    <property type="nucleotide sequence ID" value="NZ_CP159837.1"/>
</dbReference>
<evidence type="ECO:0000313" key="5">
    <source>
        <dbReference type="EMBL" id="XCM38301.1"/>
    </source>
</evidence>
<proteinExistence type="predicted"/>
<dbReference type="InterPro" id="IPR001789">
    <property type="entry name" value="Sig_transdc_resp-reg_receiver"/>
</dbReference>
<evidence type="ECO:0000259" key="4">
    <source>
        <dbReference type="PROSITE" id="PS50110"/>
    </source>
</evidence>
<feature type="modified residue" description="4-aspartylphosphate" evidence="3">
    <location>
        <position position="118"/>
    </location>
</feature>
<feature type="domain" description="Response regulatory" evidence="4">
    <location>
        <begin position="68"/>
        <end position="185"/>
    </location>
</feature>
<dbReference type="Pfam" id="PF00072">
    <property type="entry name" value="Response_reg"/>
    <property type="match status" value="1"/>
</dbReference>
<reference evidence="5" key="1">
    <citation type="submission" date="2024-07" db="EMBL/GenBank/DDBJ databases">
        <authorList>
            <person name="Kim Y.J."/>
            <person name="Jeong J.Y."/>
        </authorList>
    </citation>
    <scope>NUCLEOTIDE SEQUENCE</scope>
    <source>
        <strain evidence="5">GIHE-MW2</strain>
    </source>
</reference>
<dbReference type="PANTHER" id="PTHR45339:SF1">
    <property type="entry name" value="HYBRID SIGNAL TRANSDUCTION HISTIDINE KINASE J"/>
    <property type="match status" value="1"/>
</dbReference>
<dbReference type="AlphaFoldDB" id="A0AAU8JJK4"/>
<dbReference type="PROSITE" id="PS50110">
    <property type="entry name" value="RESPONSE_REGULATORY"/>
    <property type="match status" value="1"/>
</dbReference>
<dbReference type="SMART" id="SM00448">
    <property type="entry name" value="REC"/>
    <property type="match status" value="1"/>
</dbReference>
<dbReference type="Gene3D" id="3.40.50.2300">
    <property type="match status" value="1"/>
</dbReference>
<dbReference type="PANTHER" id="PTHR45339">
    <property type="entry name" value="HYBRID SIGNAL TRANSDUCTION HISTIDINE KINASE J"/>
    <property type="match status" value="1"/>
</dbReference>
<dbReference type="SUPFAM" id="SSF52172">
    <property type="entry name" value="CheY-like"/>
    <property type="match status" value="1"/>
</dbReference>
<organism evidence="5">
    <name type="scientific">Planktothricoides raciborskii GIHE-MW2</name>
    <dbReference type="NCBI Taxonomy" id="2792601"/>
    <lineage>
        <taxon>Bacteria</taxon>
        <taxon>Bacillati</taxon>
        <taxon>Cyanobacteriota</taxon>
        <taxon>Cyanophyceae</taxon>
        <taxon>Oscillatoriophycideae</taxon>
        <taxon>Oscillatoriales</taxon>
        <taxon>Oscillatoriaceae</taxon>
        <taxon>Planktothricoides</taxon>
    </lineage>
</organism>
<evidence type="ECO:0000256" key="2">
    <source>
        <dbReference type="ARBA" id="ARBA00023012"/>
    </source>
</evidence>
<dbReference type="EMBL" id="CP159837">
    <property type="protein sequence ID" value="XCM38301.1"/>
    <property type="molecule type" value="Genomic_DNA"/>
</dbReference>
<name>A0AAU8JJK4_9CYAN</name>
<accession>A0AAU8JJK4</accession>
<dbReference type="InterPro" id="IPR011006">
    <property type="entry name" value="CheY-like_superfamily"/>
</dbReference>
<dbReference type="GO" id="GO:0000160">
    <property type="term" value="P:phosphorelay signal transduction system"/>
    <property type="evidence" value="ECO:0007669"/>
    <property type="project" value="UniProtKB-KW"/>
</dbReference>
<sequence length="249" mass="28767">MNNEECTLKHFGNPDTPVKDTYLQRTKGGAYTTFGFDIQIENADLTEIATTSKYSKVVGLAPDQPQYRILVVEDRLENRLLLMKMLSRWGFQEVREATNGQEALDILKTWQPDLIWMDMQMPVMNGYEATKRIKANPLSQKIVIIALTASAFEEDRQEILQIGCDDFVLKPFQEQELLVKMEKYLGVLYLYQKSQVFHPLKSKDSTLKREEDIQFYLRQISGDCLSEVYQSAEECSDEIIFQLVAEITP</sequence>
<evidence type="ECO:0000256" key="3">
    <source>
        <dbReference type="PROSITE-ProRule" id="PRU00169"/>
    </source>
</evidence>
<protein>
    <submittedName>
        <fullName evidence="5">Response regulator</fullName>
    </submittedName>
</protein>